<dbReference type="InterPro" id="IPR022572">
    <property type="entry name" value="DNA_rep/recomb_RecO_N"/>
</dbReference>
<keyword evidence="2 4" id="KW-0233">DNA recombination</keyword>
<dbReference type="InterPro" id="IPR012340">
    <property type="entry name" value="NA-bd_OB-fold"/>
</dbReference>
<dbReference type="InterPro" id="IPR003717">
    <property type="entry name" value="RecO"/>
</dbReference>
<reference evidence="6" key="2">
    <citation type="submission" date="2020-09" db="EMBL/GenBank/DDBJ databases">
        <authorList>
            <person name="Sun Q."/>
            <person name="Zhou Y."/>
        </authorList>
    </citation>
    <scope>NUCLEOTIDE SEQUENCE</scope>
    <source>
        <strain evidence="6">CGMCC 1.15958</strain>
    </source>
</reference>
<evidence type="ECO:0000256" key="2">
    <source>
        <dbReference type="ARBA" id="ARBA00023172"/>
    </source>
</evidence>
<dbReference type="Proteomes" id="UP000609064">
    <property type="component" value="Unassembled WGS sequence"/>
</dbReference>
<gene>
    <name evidence="4 6" type="primary">recO</name>
    <name evidence="6" type="ORF">GCM10011514_46030</name>
</gene>
<reference evidence="6" key="1">
    <citation type="journal article" date="2014" name="Int. J. Syst. Evol. Microbiol.">
        <title>Complete genome sequence of Corynebacterium casei LMG S-19264T (=DSM 44701T), isolated from a smear-ripened cheese.</title>
        <authorList>
            <consortium name="US DOE Joint Genome Institute (JGI-PGF)"/>
            <person name="Walter F."/>
            <person name="Albersmeier A."/>
            <person name="Kalinowski J."/>
            <person name="Ruckert C."/>
        </authorList>
    </citation>
    <scope>NUCLEOTIDE SEQUENCE</scope>
    <source>
        <strain evidence="6">CGMCC 1.15958</strain>
    </source>
</reference>
<sequence>MLHKTRGIVISYIRYRETSIIVKIYTEKFGIQSFIENGVRSSKGKNRIALFQPLSLLDMVVYHDEKKDLHRISEIKSSFPFRTLPYEIHKSSIGMFLDEILNKTLKEHTENELLFDFLYHSLIFLDETDEHYENFHLIFLLKYAFFLGFSPQDSSEIVSQFKEFNAMIPFDADYQKLMNQLILADYQTPLLMSRGVRNHLLEVIIVFYQIHFEEFGEIKSLQVLREVLS</sequence>
<dbReference type="GO" id="GO:0006310">
    <property type="term" value="P:DNA recombination"/>
    <property type="evidence" value="ECO:0007669"/>
    <property type="project" value="UniProtKB-UniRule"/>
</dbReference>
<dbReference type="SUPFAM" id="SSF57863">
    <property type="entry name" value="ArfGap/RecO-like zinc finger"/>
    <property type="match status" value="1"/>
</dbReference>
<evidence type="ECO:0000259" key="5">
    <source>
        <dbReference type="Pfam" id="PF11967"/>
    </source>
</evidence>
<keyword evidence="3 4" id="KW-0234">DNA repair</keyword>
<feature type="domain" description="DNA replication/recombination mediator RecO N-terminal" evidence="5">
    <location>
        <begin position="1"/>
        <end position="77"/>
    </location>
</feature>
<dbReference type="EMBL" id="BMKK01000012">
    <property type="protein sequence ID" value="GGD76912.1"/>
    <property type="molecule type" value="Genomic_DNA"/>
</dbReference>
<dbReference type="RefSeq" id="WP_188769875.1">
    <property type="nucleotide sequence ID" value="NZ_BMKK01000012.1"/>
</dbReference>
<evidence type="ECO:0000256" key="1">
    <source>
        <dbReference type="ARBA" id="ARBA00022763"/>
    </source>
</evidence>
<dbReference type="PANTHER" id="PTHR33991:SF1">
    <property type="entry name" value="DNA REPAIR PROTEIN RECO"/>
    <property type="match status" value="1"/>
</dbReference>
<dbReference type="GO" id="GO:0006302">
    <property type="term" value="P:double-strand break repair"/>
    <property type="evidence" value="ECO:0007669"/>
    <property type="project" value="TreeGrafter"/>
</dbReference>
<comment type="caution">
    <text evidence="6">The sequence shown here is derived from an EMBL/GenBank/DDBJ whole genome shotgun (WGS) entry which is preliminary data.</text>
</comment>
<comment type="function">
    <text evidence="4">Involved in DNA repair and RecF pathway recombination.</text>
</comment>
<dbReference type="AlphaFoldDB" id="A0A916Z6N9"/>
<protein>
    <recommendedName>
        <fullName evidence="4">DNA repair protein RecO</fullName>
    </recommendedName>
    <alternativeName>
        <fullName evidence="4">Recombination protein O</fullName>
    </alternativeName>
</protein>
<name>A0A916Z6N9_9BACT</name>
<dbReference type="InterPro" id="IPR037278">
    <property type="entry name" value="ARFGAP/RecO"/>
</dbReference>
<keyword evidence="7" id="KW-1185">Reference proteome</keyword>
<accession>A0A916Z6N9</accession>
<dbReference type="PANTHER" id="PTHR33991">
    <property type="entry name" value="DNA REPAIR PROTEIN RECO"/>
    <property type="match status" value="1"/>
</dbReference>
<keyword evidence="1 4" id="KW-0227">DNA damage</keyword>
<evidence type="ECO:0000313" key="7">
    <source>
        <dbReference type="Proteomes" id="UP000609064"/>
    </source>
</evidence>
<comment type="similarity">
    <text evidence="4">Belongs to the RecO family.</text>
</comment>
<dbReference type="Gene3D" id="2.40.50.140">
    <property type="entry name" value="Nucleic acid-binding proteins"/>
    <property type="match status" value="1"/>
</dbReference>
<proteinExistence type="inferred from homology"/>
<organism evidence="6 7">
    <name type="scientific">Emticicia aquatilis</name>
    <dbReference type="NCBI Taxonomy" id="1537369"/>
    <lineage>
        <taxon>Bacteria</taxon>
        <taxon>Pseudomonadati</taxon>
        <taxon>Bacteroidota</taxon>
        <taxon>Cytophagia</taxon>
        <taxon>Cytophagales</taxon>
        <taxon>Leadbetterellaceae</taxon>
        <taxon>Emticicia</taxon>
    </lineage>
</organism>
<dbReference type="SUPFAM" id="SSF50249">
    <property type="entry name" value="Nucleic acid-binding proteins"/>
    <property type="match status" value="1"/>
</dbReference>
<dbReference type="NCBIfam" id="TIGR00613">
    <property type="entry name" value="reco"/>
    <property type="match status" value="1"/>
</dbReference>
<dbReference type="Pfam" id="PF02565">
    <property type="entry name" value="RecO_C"/>
    <property type="match status" value="1"/>
</dbReference>
<evidence type="ECO:0000256" key="3">
    <source>
        <dbReference type="ARBA" id="ARBA00023204"/>
    </source>
</evidence>
<dbReference type="HAMAP" id="MF_00201">
    <property type="entry name" value="RecO"/>
    <property type="match status" value="1"/>
</dbReference>
<dbReference type="Pfam" id="PF11967">
    <property type="entry name" value="RecO_N"/>
    <property type="match status" value="1"/>
</dbReference>
<dbReference type="GO" id="GO:0043590">
    <property type="term" value="C:bacterial nucleoid"/>
    <property type="evidence" value="ECO:0007669"/>
    <property type="project" value="TreeGrafter"/>
</dbReference>
<evidence type="ECO:0000256" key="4">
    <source>
        <dbReference type="HAMAP-Rule" id="MF_00201"/>
    </source>
</evidence>
<evidence type="ECO:0000313" key="6">
    <source>
        <dbReference type="EMBL" id="GGD76912.1"/>
    </source>
</evidence>